<dbReference type="Gene3D" id="3.30.465.10">
    <property type="match status" value="1"/>
</dbReference>
<dbReference type="GO" id="GO:0016491">
    <property type="term" value="F:oxidoreductase activity"/>
    <property type="evidence" value="ECO:0007669"/>
    <property type="project" value="UniProtKB-KW"/>
</dbReference>
<protein>
    <submittedName>
        <fullName evidence="5">Xanthine dehydrogenase family protein subunit M</fullName>
    </submittedName>
</protein>
<dbReference type="RefSeq" id="WP_136722930.1">
    <property type="nucleotide sequence ID" value="NZ_SUMC01000006.1"/>
</dbReference>
<dbReference type="InterPro" id="IPR016169">
    <property type="entry name" value="FAD-bd_PCMH_sub2"/>
</dbReference>
<dbReference type="InterPro" id="IPR016166">
    <property type="entry name" value="FAD-bd_PCMH"/>
</dbReference>
<dbReference type="SMART" id="SM01092">
    <property type="entry name" value="CO_deh_flav_C"/>
    <property type="match status" value="1"/>
</dbReference>
<dbReference type="Pfam" id="PF03450">
    <property type="entry name" value="CO_deh_flav_C"/>
    <property type="match status" value="1"/>
</dbReference>
<proteinExistence type="predicted"/>
<feature type="domain" description="FAD-binding PCMH-type" evidence="4">
    <location>
        <begin position="1"/>
        <end position="171"/>
    </location>
</feature>
<sequence length="287" mass="30259">MKPAPFDYTRPRHLAELLGTLVDGDVLLAGGQSLLPELNERKRSPRRLVDINGIGGLQRLDVRPDTVVLGALTRHQTLADSPEVRAAVPVLSCAAARVGHAAVRTRGTLGGSIANADPAAELPGIGVLLGASAQLRSPDSSRTVGVGELLHPRAIGEQEVIVAIELPRMTGRDGWGFREVSRPGAYAFPLVTVAATLRLAVDGTVSALRAAVTGAAPVPYALGDAAGELIGRRPDQEWFGVVADLLVGRADPVTDLYASAAYRRRLIRHLTHGVLADALQRAREAMS</sequence>
<dbReference type="PANTHER" id="PTHR42659">
    <property type="entry name" value="XANTHINE DEHYDROGENASE SUBUNIT C-RELATED"/>
    <property type="match status" value="1"/>
</dbReference>
<evidence type="ECO:0000259" key="4">
    <source>
        <dbReference type="PROSITE" id="PS51387"/>
    </source>
</evidence>
<dbReference type="OrthoDB" id="9793944at2"/>
<keyword evidence="2" id="KW-0274">FAD</keyword>
<evidence type="ECO:0000313" key="5">
    <source>
        <dbReference type="EMBL" id="TKA11934.1"/>
    </source>
</evidence>
<organism evidence="5 6">
    <name type="scientific">Actinacidiphila oryziradicis</name>
    <dbReference type="NCBI Taxonomy" id="2571141"/>
    <lineage>
        <taxon>Bacteria</taxon>
        <taxon>Bacillati</taxon>
        <taxon>Actinomycetota</taxon>
        <taxon>Actinomycetes</taxon>
        <taxon>Kitasatosporales</taxon>
        <taxon>Streptomycetaceae</taxon>
        <taxon>Actinacidiphila</taxon>
    </lineage>
</organism>
<dbReference type="PANTHER" id="PTHR42659:SF2">
    <property type="entry name" value="XANTHINE DEHYDROGENASE SUBUNIT C-RELATED"/>
    <property type="match status" value="1"/>
</dbReference>
<dbReference type="InterPro" id="IPR002346">
    <property type="entry name" value="Mopterin_DH_FAD-bd"/>
</dbReference>
<evidence type="ECO:0000256" key="2">
    <source>
        <dbReference type="ARBA" id="ARBA00022827"/>
    </source>
</evidence>
<comment type="caution">
    <text evidence="5">The sequence shown here is derived from an EMBL/GenBank/DDBJ whole genome shotgun (WGS) entry which is preliminary data.</text>
</comment>
<dbReference type="InterPro" id="IPR036318">
    <property type="entry name" value="FAD-bd_PCMH-like_sf"/>
</dbReference>
<evidence type="ECO:0000256" key="1">
    <source>
        <dbReference type="ARBA" id="ARBA00022630"/>
    </source>
</evidence>
<dbReference type="GO" id="GO:0071949">
    <property type="term" value="F:FAD binding"/>
    <property type="evidence" value="ECO:0007669"/>
    <property type="project" value="InterPro"/>
</dbReference>
<keyword evidence="3" id="KW-0560">Oxidoreductase</keyword>
<dbReference type="InterPro" id="IPR051312">
    <property type="entry name" value="Diverse_Substr_Oxidored"/>
</dbReference>
<gene>
    <name evidence="5" type="ORF">FCI23_08930</name>
</gene>
<dbReference type="PROSITE" id="PS51387">
    <property type="entry name" value="FAD_PCMH"/>
    <property type="match status" value="1"/>
</dbReference>
<dbReference type="AlphaFoldDB" id="A0A4U0SPG2"/>
<dbReference type="InterPro" id="IPR016167">
    <property type="entry name" value="FAD-bd_PCMH_sub1"/>
</dbReference>
<dbReference type="Gene3D" id="3.30.43.10">
    <property type="entry name" value="Uridine Diphospho-n-acetylenolpyruvylglucosamine Reductase, domain 2"/>
    <property type="match status" value="1"/>
</dbReference>
<dbReference type="Pfam" id="PF00941">
    <property type="entry name" value="FAD_binding_5"/>
    <property type="match status" value="1"/>
</dbReference>
<dbReference type="SUPFAM" id="SSF55447">
    <property type="entry name" value="CO dehydrogenase flavoprotein C-terminal domain-like"/>
    <property type="match status" value="1"/>
</dbReference>
<dbReference type="EMBL" id="SUMC01000006">
    <property type="protein sequence ID" value="TKA11934.1"/>
    <property type="molecule type" value="Genomic_DNA"/>
</dbReference>
<dbReference type="InterPro" id="IPR005107">
    <property type="entry name" value="CO_DH_flav_C"/>
</dbReference>
<dbReference type="Gene3D" id="3.30.390.50">
    <property type="entry name" value="CO dehydrogenase flavoprotein, C-terminal domain"/>
    <property type="match status" value="1"/>
</dbReference>
<name>A0A4U0SPG2_9ACTN</name>
<keyword evidence="6" id="KW-1185">Reference proteome</keyword>
<accession>A0A4U0SPG2</accession>
<keyword evidence="1" id="KW-0285">Flavoprotein</keyword>
<evidence type="ECO:0000313" key="6">
    <source>
        <dbReference type="Proteomes" id="UP000305778"/>
    </source>
</evidence>
<dbReference type="Proteomes" id="UP000305778">
    <property type="component" value="Unassembled WGS sequence"/>
</dbReference>
<dbReference type="InterPro" id="IPR036683">
    <property type="entry name" value="CO_DH_flav_C_dom_sf"/>
</dbReference>
<evidence type="ECO:0000256" key="3">
    <source>
        <dbReference type="ARBA" id="ARBA00023002"/>
    </source>
</evidence>
<reference evidence="5 6" key="1">
    <citation type="submission" date="2019-04" db="EMBL/GenBank/DDBJ databases">
        <title>Streptomyces oryziradicis sp. nov., a novel actinomycete isolated from rhizosphere soil of rice (Oryza sativa L.).</title>
        <authorList>
            <person name="Li C."/>
        </authorList>
    </citation>
    <scope>NUCLEOTIDE SEQUENCE [LARGE SCALE GENOMIC DNA]</scope>
    <source>
        <strain evidence="5 6">NEAU-C40</strain>
    </source>
</reference>
<dbReference type="SUPFAM" id="SSF56176">
    <property type="entry name" value="FAD-binding/transporter-associated domain-like"/>
    <property type="match status" value="1"/>
</dbReference>